<name>A0A9X2XV00_9BACT</name>
<sequence length="278" mass="32970">MLDFQNLFPDEREKGETPLRQCQLVMLRMLKIFDYLCIKHDVKYFLTGGTLIGAVRHNGFIPWDDDLDVGMTRDDYEKFIQYAVPELPDDIFFQNPQTDKYYPPNSNVEARLRDKYSSYTHINGENKKWHEGLQVDIFVYDRSFLPHNFFVVTLNKVLKRFNNNLKRARVLKAISKYSPLPLVYSSNYLQYYSAMKHGTFVTKRELGSLLRVKFEDTEVYVPESWDSYLKRQYGNYMKLPPPEKRISAHDVIADPFTPCDHTEVLCWKDRTHKESQYS</sequence>
<dbReference type="Pfam" id="PF04991">
    <property type="entry name" value="LicD"/>
    <property type="match status" value="2"/>
</dbReference>
<keyword evidence="3" id="KW-1185">Reference proteome</keyword>
<dbReference type="Proteomes" id="UP001155483">
    <property type="component" value="Unassembled WGS sequence"/>
</dbReference>
<dbReference type="EMBL" id="JAOTIF010000001">
    <property type="protein sequence ID" value="MCU7548268.1"/>
    <property type="molecule type" value="Genomic_DNA"/>
</dbReference>
<dbReference type="PANTHER" id="PTHR43404:SF1">
    <property type="entry name" value="MNN4P"/>
    <property type="match status" value="1"/>
</dbReference>
<organism evidence="2 3">
    <name type="scientific">Paraflavisolibacter caeni</name>
    <dbReference type="NCBI Taxonomy" id="2982496"/>
    <lineage>
        <taxon>Bacteria</taxon>
        <taxon>Pseudomonadati</taxon>
        <taxon>Bacteroidota</taxon>
        <taxon>Chitinophagia</taxon>
        <taxon>Chitinophagales</taxon>
        <taxon>Chitinophagaceae</taxon>
        <taxon>Paraflavisolibacter</taxon>
    </lineage>
</organism>
<feature type="domain" description="LicD/FKTN/FKRP nucleotidyltransferase" evidence="1">
    <location>
        <begin position="37"/>
        <end position="160"/>
    </location>
</feature>
<proteinExistence type="predicted"/>
<dbReference type="InterPro" id="IPR007074">
    <property type="entry name" value="LicD/FKTN/FKRP_NTP_transf"/>
</dbReference>
<dbReference type="RefSeq" id="WP_279295712.1">
    <property type="nucleotide sequence ID" value="NZ_JAOTIF010000001.1"/>
</dbReference>
<dbReference type="GO" id="GO:0009100">
    <property type="term" value="P:glycoprotein metabolic process"/>
    <property type="evidence" value="ECO:0007669"/>
    <property type="project" value="UniProtKB-ARBA"/>
</dbReference>
<reference evidence="2" key="1">
    <citation type="submission" date="2022-09" db="EMBL/GenBank/DDBJ databases">
        <authorList>
            <person name="Yuan C."/>
            <person name="Ke Z."/>
        </authorList>
    </citation>
    <scope>NUCLEOTIDE SEQUENCE</scope>
    <source>
        <strain evidence="2">LB-8</strain>
    </source>
</reference>
<protein>
    <submittedName>
        <fullName evidence="2">LicD family protein</fullName>
    </submittedName>
</protein>
<dbReference type="InterPro" id="IPR052942">
    <property type="entry name" value="LPS_cholinephosphotransferase"/>
</dbReference>
<dbReference type="PANTHER" id="PTHR43404">
    <property type="entry name" value="LIPOPOLYSACCHARIDE CHOLINEPHOSPHOTRANSFERASE LICD"/>
    <property type="match status" value="1"/>
</dbReference>
<evidence type="ECO:0000313" key="2">
    <source>
        <dbReference type="EMBL" id="MCU7548268.1"/>
    </source>
</evidence>
<evidence type="ECO:0000313" key="3">
    <source>
        <dbReference type="Proteomes" id="UP001155483"/>
    </source>
</evidence>
<gene>
    <name evidence="2" type="ORF">OCK74_04040</name>
</gene>
<comment type="caution">
    <text evidence="2">The sequence shown here is derived from an EMBL/GenBank/DDBJ whole genome shotgun (WGS) entry which is preliminary data.</text>
</comment>
<feature type="domain" description="LicD/FKTN/FKRP nucleotidyltransferase" evidence="1">
    <location>
        <begin position="165"/>
        <end position="234"/>
    </location>
</feature>
<reference evidence="2" key="2">
    <citation type="submission" date="2023-04" db="EMBL/GenBank/DDBJ databases">
        <title>Paracnuella aquatica gen. nov., sp. nov., a member of the family Chitinophagaceae isolated from a hot spring.</title>
        <authorList>
            <person name="Wang C."/>
        </authorList>
    </citation>
    <scope>NUCLEOTIDE SEQUENCE</scope>
    <source>
        <strain evidence="2">LB-8</strain>
    </source>
</reference>
<accession>A0A9X2XV00</accession>
<evidence type="ECO:0000259" key="1">
    <source>
        <dbReference type="Pfam" id="PF04991"/>
    </source>
</evidence>
<dbReference type="AlphaFoldDB" id="A0A9X2XV00"/>